<dbReference type="Proteomes" id="UP001197247">
    <property type="component" value="Unassembled WGS sequence"/>
</dbReference>
<dbReference type="SMART" id="SM00347">
    <property type="entry name" value="HTH_MARR"/>
    <property type="match status" value="1"/>
</dbReference>
<reference evidence="2 3" key="1">
    <citation type="submission" date="2021-05" db="EMBL/GenBank/DDBJ databases">
        <title>Kineosporia and Streptomyces sp. nov. two new marine actinobacteria isolated from Coral.</title>
        <authorList>
            <person name="Buangrab K."/>
            <person name="Sutthacheep M."/>
            <person name="Yeemin T."/>
            <person name="Harunari E."/>
            <person name="Igarashi Y."/>
            <person name="Kanchanasin P."/>
            <person name="Tanasupawat S."/>
            <person name="Phongsopitanun W."/>
        </authorList>
    </citation>
    <scope>NUCLEOTIDE SEQUENCE [LARGE SCALE GENOMIC DNA]</scope>
    <source>
        <strain evidence="2 3">J2-2</strain>
    </source>
</reference>
<dbReference type="Gene3D" id="1.10.10.10">
    <property type="entry name" value="Winged helix-like DNA-binding domain superfamily/Winged helix DNA-binding domain"/>
    <property type="match status" value="1"/>
</dbReference>
<gene>
    <name evidence="2" type="ORF">KIH74_06975</name>
</gene>
<evidence type="ECO:0000313" key="2">
    <source>
        <dbReference type="EMBL" id="MBT0768663.1"/>
    </source>
</evidence>
<sequence>MAVTKDHAPGERVALLADIAELVRLSETAALPLALRNLLETDLTFQQLKVLTVLVSSPGGSPLGELAQTFGVSLASMSTMVDRLVSQHTARRDVDASDHRVRRVHATAPGRDVVRKLVNARPEFADDILARLSLDDLRALTQGLRAVTVAVAELRHTTGRD</sequence>
<dbReference type="EMBL" id="JAHBAY010000002">
    <property type="protein sequence ID" value="MBT0768663.1"/>
    <property type="molecule type" value="Genomic_DNA"/>
</dbReference>
<comment type="caution">
    <text evidence="2">The sequence shown here is derived from an EMBL/GenBank/DDBJ whole genome shotgun (WGS) entry which is preliminary data.</text>
</comment>
<accession>A0ABS5TC50</accession>
<dbReference type="InterPro" id="IPR036388">
    <property type="entry name" value="WH-like_DNA-bd_sf"/>
</dbReference>
<dbReference type="RefSeq" id="WP_214154956.1">
    <property type="nucleotide sequence ID" value="NZ_JAHBAY010000002.1"/>
</dbReference>
<evidence type="ECO:0000259" key="1">
    <source>
        <dbReference type="PROSITE" id="PS50995"/>
    </source>
</evidence>
<dbReference type="InterPro" id="IPR036390">
    <property type="entry name" value="WH_DNA-bd_sf"/>
</dbReference>
<dbReference type="PANTHER" id="PTHR33164">
    <property type="entry name" value="TRANSCRIPTIONAL REGULATOR, MARR FAMILY"/>
    <property type="match status" value="1"/>
</dbReference>
<name>A0ABS5TC50_9ACTN</name>
<proteinExistence type="predicted"/>
<evidence type="ECO:0000313" key="3">
    <source>
        <dbReference type="Proteomes" id="UP001197247"/>
    </source>
</evidence>
<organism evidence="2 3">
    <name type="scientific">Kineosporia corallincola</name>
    <dbReference type="NCBI Taxonomy" id="2835133"/>
    <lineage>
        <taxon>Bacteria</taxon>
        <taxon>Bacillati</taxon>
        <taxon>Actinomycetota</taxon>
        <taxon>Actinomycetes</taxon>
        <taxon>Kineosporiales</taxon>
        <taxon>Kineosporiaceae</taxon>
        <taxon>Kineosporia</taxon>
    </lineage>
</organism>
<dbReference type="PROSITE" id="PS50995">
    <property type="entry name" value="HTH_MARR_2"/>
    <property type="match status" value="1"/>
</dbReference>
<feature type="domain" description="HTH marR-type" evidence="1">
    <location>
        <begin position="12"/>
        <end position="149"/>
    </location>
</feature>
<dbReference type="SUPFAM" id="SSF46785">
    <property type="entry name" value="Winged helix' DNA-binding domain"/>
    <property type="match status" value="1"/>
</dbReference>
<dbReference type="InterPro" id="IPR039422">
    <property type="entry name" value="MarR/SlyA-like"/>
</dbReference>
<dbReference type="InterPro" id="IPR000835">
    <property type="entry name" value="HTH_MarR-typ"/>
</dbReference>
<keyword evidence="3" id="KW-1185">Reference proteome</keyword>
<protein>
    <submittedName>
        <fullName evidence="2">MarR family transcriptional regulator</fullName>
    </submittedName>
</protein>
<dbReference type="PANTHER" id="PTHR33164:SF57">
    <property type="entry name" value="MARR-FAMILY TRANSCRIPTIONAL REGULATOR"/>
    <property type="match status" value="1"/>
</dbReference>